<sequence length="129" mass="15079">MQRILEIIAAEDHEKLFTGENHPNIYDAIAPINNSHEIKEIERALKYYFEQVLQITSPSSKVHYEAQRMLMVCEKVFSSMGEDMGEMAVQSTRDLSDEIVDFYMESLKHFASYVDEEILNEHIRYLDGE</sequence>
<reference evidence="2" key="1">
    <citation type="submission" date="2011-05" db="EMBL/GenBank/DDBJ databases">
        <title>The genome sequence of Vittaforma corneae strain ATCC 50505.</title>
        <authorList>
            <consortium name="The Broad Institute Genome Sequencing Platform"/>
            <person name="Cuomo C."/>
            <person name="Didier E."/>
            <person name="Bowers L."/>
            <person name="Young S.K."/>
            <person name="Zeng Q."/>
            <person name="Gargeya S."/>
            <person name="Fitzgerald M."/>
            <person name="Haas B."/>
            <person name="Abouelleil A."/>
            <person name="Alvarado L."/>
            <person name="Arachchi H.M."/>
            <person name="Berlin A."/>
            <person name="Chapman S.B."/>
            <person name="Gearin G."/>
            <person name="Goldberg J."/>
            <person name="Griggs A."/>
            <person name="Gujja S."/>
            <person name="Hansen M."/>
            <person name="Heiman D."/>
            <person name="Howarth C."/>
            <person name="Larimer J."/>
            <person name="Lui A."/>
            <person name="MacDonald P.J.P."/>
            <person name="McCowen C."/>
            <person name="Montmayeur A."/>
            <person name="Murphy C."/>
            <person name="Neiman D."/>
            <person name="Pearson M."/>
            <person name="Priest M."/>
            <person name="Roberts A."/>
            <person name="Saif S."/>
            <person name="Shea T."/>
            <person name="Sisk P."/>
            <person name="Stolte C."/>
            <person name="Sykes S."/>
            <person name="Wortman J."/>
            <person name="Nusbaum C."/>
            <person name="Birren B."/>
        </authorList>
    </citation>
    <scope>NUCLEOTIDE SEQUENCE [LARGE SCALE GENOMIC DNA]</scope>
    <source>
        <strain evidence="2">ATCC 50505</strain>
    </source>
</reference>
<dbReference type="Proteomes" id="UP000011082">
    <property type="component" value="Unassembled WGS sequence"/>
</dbReference>
<dbReference type="RefSeq" id="XP_007604219.1">
    <property type="nucleotide sequence ID" value="XM_007604157.1"/>
</dbReference>
<dbReference type="VEuPathDB" id="MicrosporidiaDB:VICG_00768"/>
<gene>
    <name evidence="1" type="ORF">VICG_00768</name>
</gene>
<dbReference type="OMA" id="HYEAQRM"/>
<dbReference type="EMBL" id="JH370134">
    <property type="protein sequence ID" value="ELA42127.1"/>
    <property type="molecule type" value="Genomic_DNA"/>
</dbReference>
<dbReference type="HOGENOM" id="CLU_159444_0_0_1"/>
<evidence type="ECO:0000313" key="1">
    <source>
        <dbReference type="EMBL" id="ELA42127.1"/>
    </source>
</evidence>
<organism evidence="1 2">
    <name type="scientific">Vittaforma corneae (strain ATCC 50505)</name>
    <name type="common">Microsporidian parasite</name>
    <name type="synonym">Nosema corneum</name>
    <dbReference type="NCBI Taxonomy" id="993615"/>
    <lineage>
        <taxon>Eukaryota</taxon>
        <taxon>Fungi</taxon>
        <taxon>Fungi incertae sedis</taxon>
        <taxon>Microsporidia</taxon>
        <taxon>Nosematidae</taxon>
        <taxon>Vittaforma</taxon>
    </lineage>
</organism>
<name>L2GPA2_VITCO</name>
<keyword evidence="2" id="KW-1185">Reference proteome</keyword>
<evidence type="ECO:0000313" key="2">
    <source>
        <dbReference type="Proteomes" id="UP000011082"/>
    </source>
</evidence>
<dbReference type="AlphaFoldDB" id="L2GPA2"/>
<proteinExistence type="predicted"/>
<dbReference type="GeneID" id="19881484"/>
<dbReference type="OrthoDB" id="2186267at2759"/>
<dbReference type="InParanoid" id="L2GPA2"/>
<accession>L2GPA2</accession>
<protein>
    <submittedName>
        <fullName evidence="1">Uncharacterized protein</fullName>
    </submittedName>
</protein>